<dbReference type="RefSeq" id="WP_007642806.1">
    <property type="nucleotide sequence ID" value="NC_020514.1"/>
</dbReference>
<dbReference type="Pfam" id="PF05494">
    <property type="entry name" value="MlaC"/>
    <property type="match status" value="1"/>
</dbReference>
<dbReference type="PATRIC" id="fig|1129794.4.peg.773"/>
<evidence type="ECO:0008006" key="4">
    <source>
        <dbReference type="Google" id="ProtNLM"/>
    </source>
</evidence>
<keyword evidence="1" id="KW-0732">Signal</keyword>
<reference evidence="2 3" key="1">
    <citation type="journal article" date="2013" name="Genome Announc.">
        <title>Complete Genome Sequence of Glaciecola psychrophila Strain 170T.</title>
        <authorList>
            <person name="Yin J."/>
            <person name="Chen J."/>
            <person name="Liu G."/>
            <person name="Yu Y."/>
            <person name="Song L."/>
            <person name="Wang X."/>
            <person name="Qu X."/>
        </authorList>
    </citation>
    <scope>NUCLEOTIDE SEQUENCE [LARGE SCALE GENOMIC DNA]</scope>
    <source>
        <strain evidence="2 3">170</strain>
    </source>
</reference>
<dbReference type="InterPro" id="IPR008869">
    <property type="entry name" value="MlaC/ttg2D"/>
</dbReference>
<dbReference type="InterPro" id="IPR042245">
    <property type="entry name" value="Tgt2/MlaC_sf"/>
</dbReference>
<dbReference type="Proteomes" id="UP000011864">
    <property type="component" value="Chromosome"/>
</dbReference>
<dbReference type="PANTHER" id="PTHR36573:SF1">
    <property type="entry name" value="INTERMEMBRANE PHOSPHOLIPID TRANSPORT SYSTEM BINDING PROTEIN MLAC"/>
    <property type="match status" value="1"/>
</dbReference>
<proteinExistence type="predicted"/>
<feature type="chain" id="PRO_5003901186" description="Toluene tolerance family protein" evidence="1">
    <location>
        <begin position="21"/>
        <end position="206"/>
    </location>
</feature>
<dbReference type="eggNOG" id="COG2854">
    <property type="taxonomic scope" value="Bacteria"/>
</dbReference>
<dbReference type="Gene3D" id="3.10.450.710">
    <property type="entry name" value="Tgt2/MlaC"/>
    <property type="match status" value="1"/>
</dbReference>
<dbReference type="HOGENOM" id="CLU_094502_3_0_6"/>
<name>K6ZW31_9ALTE</name>
<dbReference type="STRING" id="1129794.C427_0784"/>
<dbReference type="OrthoDB" id="9787053at2"/>
<sequence>MLKSIKLVMLMLTISFNALGIQSDDPYVFVKDVASATFAKMKQEQVIIKNDPRALKQIVEQQLMPNVDHVYAALSVLGTQAKDIPREKLELFFEQFRLYLLTTYSNSLSSYTNQVVEFEPSRPTESKKTVSVKALIKETGKPDINITFQVRRNKDNQWKAFDLVAEGISMVQSKRAEFAPMIRQKGIDSVIEFMQEKSVKHSKAAK</sequence>
<gene>
    <name evidence="2" type="ORF">C427_0784</name>
</gene>
<dbReference type="AlphaFoldDB" id="K6ZW31"/>
<dbReference type="PIRSF" id="PIRSF004649">
    <property type="entry name" value="MlaC"/>
    <property type="match status" value="1"/>
</dbReference>
<dbReference type="PANTHER" id="PTHR36573">
    <property type="entry name" value="INTERMEMBRANE PHOSPHOLIPID TRANSPORT SYSTEM BINDING PROTEIN MLAC"/>
    <property type="match status" value="1"/>
</dbReference>
<organism evidence="2 3">
    <name type="scientific">Paraglaciecola psychrophila 170</name>
    <dbReference type="NCBI Taxonomy" id="1129794"/>
    <lineage>
        <taxon>Bacteria</taxon>
        <taxon>Pseudomonadati</taxon>
        <taxon>Pseudomonadota</taxon>
        <taxon>Gammaproteobacteria</taxon>
        <taxon>Alteromonadales</taxon>
        <taxon>Alteromonadaceae</taxon>
        <taxon>Paraglaciecola</taxon>
    </lineage>
</organism>
<feature type="signal peptide" evidence="1">
    <location>
        <begin position="1"/>
        <end position="20"/>
    </location>
</feature>
<dbReference type="EMBL" id="CP003837">
    <property type="protein sequence ID" value="AGH42893.1"/>
    <property type="molecule type" value="Genomic_DNA"/>
</dbReference>
<evidence type="ECO:0000313" key="2">
    <source>
        <dbReference type="EMBL" id="AGH42893.1"/>
    </source>
</evidence>
<keyword evidence="3" id="KW-1185">Reference proteome</keyword>
<evidence type="ECO:0000256" key="1">
    <source>
        <dbReference type="SAM" id="SignalP"/>
    </source>
</evidence>
<protein>
    <recommendedName>
        <fullName evidence="4">Toluene tolerance family protein</fullName>
    </recommendedName>
</protein>
<dbReference type="KEGG" id="gps:C427_0784"/>
<accession>K6ZW31</accession>
<evidence type="ECO:0000313" key="3">
    <source>
        <dbReference type="Proteomes" id="UP000011864"/>
    </source>
</evidence>